<proteinExistence type="predicted"/>
<dbReference type="PANTHER" id="PTHR43794">
    <property type="entry name" value="AMINOHYDROLASE SSNA-RELATED"/>
    <property type="match status" value="1"/>
</dbReference>
<evidence type="ECO:0000259" key="2">
    <source>
        <dbReference type="Pfam" id="PF01979"/>
    </source>
</evidence>
<gene>
    <name evidence="3" type="ORF">OW763_00850</name>
</gene>
<dbReference type="InterPro" id="IPR050287">
    <property type="entry name" value="MTA/SAH_deaminase"/>
</dbReference>
<sequence>MSILIKNVNVITMNKNKDIIEDGVVVVEDNLIVDVGDRSLISKYLDSEIIDGEDGILIPGMVNAHTHASMVVFRSLGDDVSDRLQKYIFPLEKNLVDKQLVYAGAKYAVAEMLLGGVTTFADMYYFEDEVAKAVQEAGMRAVLGETVVNFPAPDSNEPYGGLEYSKWFVEKWKESELITPAIAPHAPYTNSEESLKKVLEISEKYDVPILMHVAEMKYEFEEYVKKYDMTPTAYLDSIGMLNKRLIGAHFIHVTDEDLKILKMREVGISHNVGANSKGGKGTAPAVEMYKYGLKIGLGTDGAMSGNTLDIMTQMALVGKVHKLVNEDRTLFPASEILEMATMGGARALSMDAEIGSIEIGKKADLVIVETKSINMQPVYDYYSVLVYSANPSNVDTVMVNGKILVKNKSIKSLDMSDVTYQLREIKEKIQNFNV</sequence>
<name>A0ABT4CX28_9CLOT</name>
<dbReference type="Gene3D" id="3.20.20.140">
    <property type="entry name" value="Metal-dependent hydrolases"/>
    <property type="match status" value="1"/>
</dbReference>
<feature type="domain" description="Amidohydrolase-related" evidence="2">
    <location>
        <begin position="56"/>
        <end position="404"/>
    </location>
</feature>
<evidence type="ECO:0000313" key="4">
    <source>
        <dbReference type="Proteomes" id="UP001078443"/>
    </source>
</evidence>
<evidence type="ECO:0000313" key="3">
    <source>
        <dbReference type="EMBL" id="MCY6482902.1"/>
    </source>
</evidence>
<evidence type="ECO:0000256" key="1">
    <source>
        <dbReference type="ARBA" id="ARBA00022801"/>
    </source>
</evidence>
<dbReference type="InterPro" id="IPR006680">
    <property type="entry name" value="Amidohydro-rel"/>
</dbReference>
<dbReference type="InterPro" id="IPR032466">
    <property type="entry name" value="Metal_Hydrolase"/>
</dbReference>
<keyword evidence="4" id="KW-1185">Reference proteome</keyword>
<protein>
    <submittedName>
        <fullName evidence="3">Amidohydrolase</fullName>
    </submittedName>
</protein>
<dbReference type="InterPro" id="IPR011059">
    <property type="entry name" value="Metal-dep_hydrolase_composite"/>
</dbReference>
<accession>A0ABT4CX28</accession>
<dbReference type="PANTHER" id="PTHR43794:SF11">
    <property type="entry name" value="AMIDOHYDROLASE-RELATED DOMAIN-CONTAINING PROTEIN"/>
    <property type="match status" value="1"/>
</dbReference>
<keyword evidence="1" id="KW-0378">Hydrolase</keyword>
<organism evidence="3 4">
    <name type="scientific">Clostridium aestuarii</name>
    <dbReference type="NCBI Taxonomy" id="338193"/>
    <lineage>
        <taxon>Bacteria</taxon>
        <taxon>Bacillati</taxon>
        <taxon>Bacillota</taxon>
        <taxon>Clostridia</taxon>
        <taxon>Eubacteriales</taxon>
        <taxon>Clostridiaceae</taxon>
        <taxon>Clostridium</taxon>
    </lineage>
</organism>
<dbReference type="CDD" id="cd01298">
    <property type="entry name" value="ATZ_TRZ_like"/>
    <property type="match status" value="1"/>
</dbReference>
<dbReference type="Pfam" id="PF01979">
    <property type="entry name" value="Amidohydro_1"/>
    <property type="match status" value="1"/>
</dbReference>
<dbReference type="Gene3D" id="2.30.40.10">
    <property type="entry name" value="Urease, subunit C, domain 1"/>
    <property type="match status" value="1"/>
</dbReference>
<dbReference type="SUPFAM" id="SSF51338">
    <property type="entry name" value="Composite domain of metallo-dependent hydrolases"/>
    <property type="match status" value="1"/>
</dbReference>
<dbReference type="RefSeq" id="WP_268039171.1">
    <property type="nucleotide sequence ID" value="NZ_JAPQER010000001.1"/>
</dbReference>
<dbReference type="SUPFAM" id="SSF51556">
    <property type="entry name" value="Metallo-dependent hydrolases"/>
    <property type="match status" value="1"/>
</dbReference>
<dbReference type="Proteomes" id="UP001078443">
    <property type="component" value="Unassembled WGS sequence"/>
</dbReference>
<reference evidence="3" key="1">
    <citation type="submission" date="2022-12" db="EMBL/GenBank/DDBJ databases">
        <authorList>
            <person name="Wang J."/>
        </authorList>
    </citation>
    <scope>NUCLEOTIDE SEQUENCE</scope>
    <source>
        <strain evidence="3">HY-45-18</strain>
    </source>
</reference>
<dbReference type="EMBL" id="JAPQER010000001">
    <property type="protein sequence ID" value="MCY6482902.1"/>
    <property type="molecule type" value="Genomic_DNA"/>
</dbReference>
<comment type="caution">
    <text evidence="3">The sequence shown here is derived from an EMBL/GenBank/DDBJ whole genome shotgun (WGS) entry which is preliminary data.</text>
</comment>